<evidence type="ECO:0000313" key="1">
    <source>
        <dbReference type="EMBL" id="MCK9684354.1"/>
    </source>
</evidence>
<dbReference type="SUPFAM" id="SSF55961">
    <property type="entry name" value="Bet v1-like"/>
    <property type="match status" value="1"/>
</dbReference>
<dbReference type="AlphaFoldDB" id="A0A9X1YD56"/>
<dbReference type="InterPro" id="IPR023393">
    <property type="entry name" value="START-like_dom_sf"/>
</dbReference>
<reference evidence="1" key="1">
    <citation type="submission" date="2021-11" db="EMBL/GenBank/DDBJ databases">
        <title>BS-T2-15 a new species belonging to the Comamonadaceae family isolated from the soil of a French oak forest.</title>
        <authorList>
            <person name="Mieszkin S."/>
            <person name="Alain K."/>
        </authorList>
    </citation>
    <scope>NUCLEOTIDE SEQUENCE</scope>
    <source>
        <strain evidence="1">BS-T2-15</strain>
    </source>
</reference>
<dbReference type="EMBL" id="JAJLJH010000001">
    <property type="protein sequence ID" value="MCK9684354.1"/>
    <property type="molecule type" value="Genomic_DNA"/>
</dbReference>
<keyword evidence="2" id="KW-1185">Reference proteome</keyword>
<dbReference type="RefSeq" id="WP_275680387.1">
    <property type="nucleotide sequence ID" value="NZ_JAJLJH010000001.1"/>
</dbReference>
<sequence>MRWLVRVAAGLVAVVLLAVVAGFLLPDTYRVERSAVVNAPPERIYPLVAAPKRWPEWSMWNRRDPAMAMTFFGPESGAGAGWSWDSKTEGKGRMTFLTADPARGFTYQLYFPDYDSTSTGDIRFEPQGDATKITWTNAGSVGRNPLMHYMARFMDRMVGPDFEAGLANLKTLAERR</sequence>
<dbReference type="Proteomes" id="UP001139353">
    <property type="component" value="Unassembled WGS sequence"/>
</dbReference>
<gene>
    <name evidence="1" type="ORF">LPC04_01385</name>
</gene>
<comment type="caution">
    <text evidence="1">The sequence shown here is derived from an EMBL/GenBank/DDBJ whole genome shotgun (WGS) entry which is preliminary data.</text>
</comment>
<proteinExistence type="predicted"/>
<protein>
    <submittedName>
        <fullName evidence="1">SRPBCC family protein</fullName>
    </submittedName>
</protein>
<name>A0A9X1YD56_9BURK</name>
<dbReference type="InterPro" id="IPR019587">
    <property type="entry name" value="Polyketide_cyclase/dehydratase"/>
</dbReference>
<dbReference type="CDD" id="cd07818">
    <property type="entry name" value="SRPBCC_1"/>
    <property type="match status" value="1"/>
</dbReference>
<organism evidence="1 2">
    <name type="scientific">Scleromatobacter humisilvae</name>
    <dbReference type="NCBI Taxonomy" id="2897159"/>
    <lineage>
        <taxon>Bacteria</taxon>
        <taxon>Pseudomonadati</taxon>
        <taxon>Pseudomonadota</taxon>
        <taxon>Betaproteobacteria</taxon>
        <taxon>Burkholderiales</taxon>
        <taxon>Sphaerotilaceae</taxon>
        <taxon>Scleromatobacter</taxon>
    </lineage>
</organism>
<evidence type="ECO:0000313" key="2">
    <source>
        <dbReference type="Proteomes" id="UP001139353"/>
    </source>
</evidence>
<accession>A0A9X1YD56</accession>
<dbReference type="Pfam" id="PF10604">
    <property type="entry name" value="Polyketide_cyc2"/>
    <property type="match status" value="1"/>
</dbReference>
<dbReference type="Gene3D" id="3.30.530.20">
    <property type="match status" value="1"/>
</dbReference>